<keyword evidence="7 13" id="KW-0067">ATP-binding</keyword>
<evidence type="ECO:0000256" key="13">
    <source>
        <dbReference type="HAMAP-Rule" id="MF_00036"/>
    </source>
</evidence>
<accession>J0X0Z6</accession>
<keyword evidence="9 13" id="KW-0648">Protein biosynthesis</keyword>
<dbReference type="InterPro" id="IPR009000">
    <property type="entry name" value="Transl_B-barrel_sf"/>
</dbReference>
<dbReference type="EC" id="6.1.1.7" evidence="13"/>
<comment type="subcellular location">
    <subcellularLocation>
        <location evidence="13">Cytoplasm</location>
    </subcellularLocation>
</comment>
<evidence type="ECO:0000256" key="4">
    <source>
        <dbReference type="ARBA" id="ARBA00022723"/>
    </source>
</evidence>
<dbReference type="Gene3D" id="3.10.310.40">
    <property type="match status" value="1"/>
</dbReference>
<keyword evidence="8 13" id="KW-0694">RNA-binding</keyword>
<evidence type="ECO:0000256" key="5">
    <source>
        <dbReference type="ARBA" id="ARBA00022741"/>
    </source>
</evidence>
<dbReference type="Gene3D" id="3.30.980.10">
    <property type="entry name" value="Threonyl-trna Synthetase, Chain A, domain 2"/>
    <property type="match status" value="1"/>
</dbReference>
<reference evidence="15 16" key="1">
    <citation type="submission" date="2012-01" db="EMBL/GenBank/DDBJ databases">
        <title>The Genome Sequence of Scardovia wiggsiae F0424.</title>
        <authorList>
            <consortium name="The Broad Institute Genome Sequencing Platform"/>
            <person name="Earl A."/>
            <person name="Ward D."/>
            <person name="Feldgarden M."/>
            <person name="Gevers D."/>
            <person name="Izard J."/>
            <person name="Ganesan A."/>
            <person name="Baranova O.V."/>
            <person name="Blanton J.M."/>
            <person name="Tanner A.C."/>
            <person name="Mathney J."/>
            <person name="Dewhirst F.E."/>
            <person name="Young S.K."/>
            <person name="Zeng Q."/>
            <person name="Gargeya S."/>
            <person name="Fitzgerald M."/>
            <person name="Haas B."/>
            <person name="Abouelleil A."/>
            <person name="Alvarado L."/>
            <person name="Arachchi H.M."/>
            <person name="Berlin A."/>
            <person name="Chapman S.B."/>
            <person name="Gearin G."/>
            <person name="Goldberg J."/>
            <person name="Griggs A."/>
            <person name="Gujja S."/>
            <person name="Hansen M."/>
            <person name="Heiman D."/>
            <person name="Howarth C."/>
            <person name="Larimer J."/>
            <person name="Lui A."/>
            <person name="MacDonald P.J.P."/>
            <person name="McCowen C."/>
            <person name="Montmayeur A."/>
            <person name="Murphy C."/>
            <person name="Neiman D."/>
            <person name="Pearson M."/>
            <person name="Priest M."/>
            <person name="Roberts A."/>
            <person name="Saif S."/>
            <person name="Shea T."/>
            <person name="Sisk P."/>
            <person name="Stolte C."/>
            <person name="Sykes S."/>
            <person name="Wortman J."/>
            <person name="Nusbaum C."/>
            <person name="Birren B."/>
        </authorList>
    </citation>
    <scope>NUCLEOTIDE SEQUENCE [LARGE SCALE GENOMIC DNA]</scope>
    <source>
        <strain evidence="15 16">F0424</strain>
    </source>
</reference>
<dbReference type="InterPro" id="IPR018162">
    <property type="entry name" value="Ala-tRNA-ligase_IIc_anticod-bd"/>
</dbReference>
<dbReference type="Gene3D" id="2.40.30.130">
    <property type="match status" value="1"/>
</dbReference>
<dbReference type="PANTHER" id="PTHR11777">
    <property type="entry name" value="ALANYL-TRNA SYNTHETASE"/>
    <property type="match status" value="1"/>
</dbReference>
<evidence type="ECO:0000256" key="1">
    <source>
        <dbReference type="ARBA" id="ARBA00008226"/>
    </source>
</evidence>
<dbReference type="SUPFAM" id="SSF101353">
    <property type="entry name" value="Putative anticodon-binding domain of alanyl-tRNA synthetase (AlaRS)"/>
    <property type="match status" value="1"/>
</dbReference>
<dbReference type="FunFam" id="3.30.980.10:FF:000004">
    <property type="entry name" value="Alanine--tRNA ligase, cytoplasmic"/>
    <property type="match status" value="1"/>
</dbReference>
<feature type="binding site" evidence="13">
    <location>
        <position position="579"/>
    </location>
    <ligand>
        <name>Zn(2+)</name>
        <dbReference type="ChEBI" id="CHEBI:29105"/>
    </ligand>
</feature>
<dbReference type="GO" id="GO:0002161">
    <property type="term" value="F:aminoacyl-tRNA deacylase activity"/>
    <property type="evidence" value="ECO:0007669"/>
    <property type="project" value="TreeGrafter"/>
</dbReference>
<dbReference type="SUPFAM" id="SSF55681">
    <property type="entry name" value="Class II aaRS and biotin synthetases"/>
    <property type="match status" value="1"/>
</dbReference>
<evidence type="ECO:0000313" key="16">
    <source>
        <dbReference type="Proteomes" id="UP000006415"/>
    </source>
</evidence>
<dbReference type="AlphaFoldDB" id="J0X0Z6"/>
<dbReference type="EMBL" id="AGZS01000001">
    <property type="protein sequence ID" value="EJD65504.1"/>
    <property type="molecule type" value="Genomic_DNA"/>
</dbReference>
<dbReference type="Gene3D" id="3.30.930.10">
    <property type="entry name" value="Bira Bifunctional Protein, Domain 2"/>
    <property type="match status" value="1"/>
</dbReference>
<dbReference type="eggNOG" id="COG0013">
    <property type="taxonomic scope" value="Bacteria"/>
</dbReference>
<proteinExistence type="inferred from homology"/>
<feature type="domain" description="Alanyl-transfer RNA synthetases family profile" evidence="14">
    <location>
        <begin position="1"/>
        <end position="726"/>
    </location>
</feature>
<dbReference type="GO" id="GO:0000049">
    <property type="term" value="F:tRNA binding"/>
    <property type="evidence" value="ECO:0007669"/>
    <property type="project" value="UniProtKB-KW"/>
</dbReference>
<dbReference type="RefSeq" id="WP_007147336.1">
    <property type="nucleotide sequence ID" value="NZ_JH719939.1"/>
</dbReference>
<dbReference type="PANTHER" id="PTHR11777:SF9">
    <property type="entry name" value="ALANINE--TRNA LIGASE, CYTOPLASMIC"/>
    <property type="match status" value="1"/>
</dbReference>
<protein>
    <recommendedName>
        <fullName evidence="13">Alanine--tRNA ligase</fullName>
        <ecNumber evidence="13">6.1.1.7</ecNumber>
    </recommendedName>
    <alternativeName>
        <fullName evidence="13">Alanyl-tRNA synthetase</fullName>
        <shortName evidence="13">AlaRS</shortName>
    </alternativeName>
</protein>
<dbReference type="HOGENOM" id="CLU_004485_1_1_11"/>
<evidence type="ECO:0000256" key="3">
    <source>
        <dbReference type="ARBA" id="ARBA00022598"/>
    </source>
</evidence>
<feature type="binding site" evidence="13">
    <location>
        <position position="687"/>
    </location>
    <ligand>
        <name>Zn(2+)</name>
        <dbReference type="ChEBI" id="CHEBI:29105"/>
    </ligand>
</feature>
<dbReference type="InterPro" id="IPR050058">
    <property type="entry name" value="Ala-tRNA_ligase"/>
</dbReference>
<evidence type="ECO:0000256" key="6">
    <source>
        <dbReference type="ARBA" id="ARBA00022833"/>
    </source>
</evidence>
<dbReference type="Proteomes" id="UP000006415">
    <property type="component" value="Unassembled WGS sequence"/>
</dbReference>
<comment type="domain">
    <text evidence="13">Consists of three domains; the N-terminal catalytic domain, the editing domain and the C-terminal C-Ala domain. The editing domain removes incorrectly charged amino acids, while the C-Ala domain, along with tRNA(Ala), serves as a bridge to cooperatively bring together the editing and aminoacylation centers thus stimulating deacylation of misacylated tRNAs.</text>
</comment>
<dbReference type="Pfam" id="PF07973">
    <property type="entry name" value="tRNA_SAD"/>
    <property type="match status" value="1"/>
</dbReference>
<dbReference type="GO" id="GO:0004813">
    <property type="term" value="F:alanine-tRNA ligase activity"/>
    <property type="evidence" value="ECO:0007669"/>
    <property type="project" value="UniProtKB-UniRule"/>
</dbReference>
<dbReference type="Pfam" id="PF01411">
    <property type="entry name" value="tRNA-synt_2c"/>
    <property type="match status" value="1"/>
</dbReference>
<dbReference type="GO" id="GO:0008270">
    <property type="term" value="F:zinc ion binding"/>
    <property type="evidence" value="ECO:0007669"/>
    <property type="project" value="UniProtKB-UniRule"/>
</dbReference>
<evidence type="ECO:0000256" key="8">
    <source>
        <dbReference type="ARBA" id="ARBA00022884"/>
    </source>
</evidence>
<dbReference type="InterPro" id="IPR018165">
    <property type="entry name" value="Ala-tRNA-synth_IIc_core"/>
</dbReference>
<evidence type="ECO:0000256" key="7">
    <source>
        <dbReference type="ARBA" id="ARBA00022840"/>
    </source>
</evidence>
<dbReference type="CDD" id="cd00673">
    <property type="entry name" value="AlaRS_core"/>
    <property type="match status" value="1"/>
</dbReference>
<keyword evidence="5 13" id="KW-0547">Nucleotide-binding</keyword>
<evidence type="ECO:0000256" key="12">
    <source>
        <dbReference type="ARBA" id="ARBA00048300"/>
    </source>
</evidence>
<evidence type="ECO:0000313" key="15">
    <source>
        <dbReference type="EMBL" id="EJD65504.1"/>
    </source>
</evidence>
<dbReference type="InterPro" id="IPR018164">
    <property type="entry name" value="Ala-tRNA-synth_IIc_N"/>
</dbReference>
<dbReference type="PRINTS" id="PR00980">
    <property type="entry name" value="TRNASYNTHALA"/>
</dbReference>
<comment type="cofactor">
    <cofactor evidence="13">
        <name>Zn(2+)</name>
        <dbReference type="ChEBI" id="CHEBI:29105"/>
    </cofactor>
    <text evidence="13">Binds 1 zinc ion per subunit.</text>
</comment>
<keyword evidence="10 13" id="KW-0030">Aminoacyl-tRNA synthetase</keyword>
<comment type="similarity">
    <text evidence="1 13">Belongs to the class-II aminoacyl-tRNA synthetase family.</text>
</comment>
<dbReference type="Pfam" id="PF02272">
    <property type="entry name" value="DHHA1"/>
    <property type="match status" value="1"/>
</dbReference>
<dbReference type="SUPFAM" id="SSF50447">
    <property type="entry name" value="Translation proteins"/>
    <property type="match status" value="1"/>
</dbReference>
<dbReference type="InterPro" id="IPR003156">
    <property type="entry name" value="DHHA1_dom"/>
</dbReference>
<keyword evidence="4 13" id="KW-0479">Metal-binding</keyword>
<evidence type="ECO:0000256" key="11">
    <source>
        <dbReference type="ARBA" id="ARBA00024779"/>
    </source>
</evidence>
<dbReference type="GO" id="GO:0006419">
    <property type="term" value="P:alanyl-tRNA aminoacylation"/>
    <property type="evidence" value="ECO:0007669"/>
    <property type="project" value="UniProtKB-UniRule"/>
</dbReference>
<dbReference type="InterPro" id="IPR023033">
    <property type="entry name" value="Ala_tRNA_ligase_euk/bac"/>
</dbReference>
<dbReference type="GO" id="GO:0005524">
    <property type="term" value="F:ATP binding"/>
    <property type="evidence" value="ECO:0007669"/>
    <property type="project" value="UniProtKB-UniRule"/>
</dbReference>
<evidence type="ECO:0000256" key="10">
    <source>
        <dbReference type="ARBA" id="ARBA00023146"/>
    </source>
</evidence>
<dbReference type="SMART" id="SM00863">
    <property type="entry name" value="tRNA_SAD"/>
    <property type="match status" value="1"/>
</dbReference>
<dbReference type="GO" id="GO:0005829">
    <property type="term" value="C:cytosol"/>
    <property type="evidence" value="ECO:0007669"/>
    <property type="project" value="TreeGrafter"/>
</dbReference>
<comment type="caution">
    <text evidence="15">The sequence shown here is derived from an EMBL/GenBank/DDBJ whole genome shotgun (WGS) entry which is preliminary data.</text>
</comment>
<dbReference type="InterPro" id="IPR012947">
    <property type="entry name" value="tRNA_SAD"/>
</dbReference>
<feature type="binding site" evidence="13">
    <location>
        <position position="683"/>
    </location>
    <ligand>
        <name>Zn(2+)</name>
        <dbReference type="ChEBI" id="CHEBI:29105"/>
    </ligand>
</feature>
<dbReference type="InterPro" id="IPR018163">
    <property type="entry name" value="Thr/Ala-tRNA-synth_IIc_edit"/>
</dbReference>
<dbReference type="SUPFAM" id="SSF55186">
    <property type="entry name" value="ThrRS/AlaRS common domain"/>
    <property type="match status" value="1"/>
</dbReference>
<name>J0X0Z6_9BIFI</name>
<dbReference type="NCBIfam" id="TIGR00344">
    <property type="entry name" value="alaS"/>
    <property type="match status" value="1"/>
</dbReference>
<keyword evidence="13" id="KW-0963">Cytoplasm</keyword>
<evidence type="ECO:0000256" key="9">
    <source>
        <dbReference type="ARBA" id="ARBA00022917"/>
    </source>
</evidence>
<keyword evidence="2 13" id="KW-0820">tRNA-binding</keyword>
<evidence type="ECO:0000259" key="14">
    <source>
        <dbReference type="PROSITE" id="PS50860"/>
    </source>
</evidence>
<dbReference type="FunFam" id="3.30.54.20:FF:000001">
    <property type="entry name" value="Alanine--tRNA ligase"/>
    <property type="match status" value="1"/>
</dbReference>
<comment type="catalytic activity">
    <reaction evidence="12 13">
        <text>tRNA(Ala) + L-alanine + ATP = L-alanyl-tRNA(Ala) + AMP + diphosphate</text>
        <dbReference type="Rhea" id="RHEA:12540"/>
        <dbReference type="Rhea" id="RHEA-COMP:9657"/>
        <dbReference type="Rhea" id="RHEA-COMP:9923"/>
        <dbReference type="ChEBI" id="CHEBI:30616"/>
        <dbReference type="ChEBI" id="CHEBI:33019"/>
        <dbReference type="ChEBI" id="CHEBI:57972"/>
        <dbReference type="ChEBI" id="CHEBI:78442"/>
        <dbReference type="ChEBI" id="CHEBI:78497"/>
        <dbReference type="ChEBI" id="CHEBI:456215"/>
        <dbReference type="EC" id="6.1.1.7"/>
    </reaction>
</comment>
<sequence>MRTSEIAKRFLAYFEKHGHLVTPSASLISPNPTTLFTIAGMVPFIPYLLGEQTPPSRRMASNQKCVRTLDIDEVGKTTRHGTFFQMLGNFSFGDYFKEEAIHYAWDLLTSPQDQGGYGFDKDTLWVTTYTDDDEARALWRNEGMDPEHMQVLGMEDNFWTTGGPGPGGPCTEIYVDRGPEYGPDGGPIASETRYIEIWDLVFENFEVDNVKSKTDLHIVGELDSKNIDTGMGLERVAYLLQGKQNIYETDEIFPVIAEAERLSGLSYGDDAGHDIRFRVVADHIRSALMIMGDGVRPSNEGRGYVLRRLLRRSIRAMKMLGVEQEVLPHLLPVSQEQMRLSYPELDTNFDSVCETAYGEEAAFRRTLDQGSVILDTAIRKAKQDTQQEIDGRPVVSGSDAFALHDTYGFPIELTTEIAAEQGIAVDTHKFRELMAEQKSRARADALKKRHNVDLSVYDDIKKALEAPIEFTGYKEYSSRGRVLAIIDDERGAVQEAAGPATVEIILDRTPFYAEQGGQMADYGEISSDNGATAEVDDVQKPVKDLYVHHCRLAEGTLHVGDEVSSSVDIPRRIGMTHSHTATHILHKVVREVLGDKATQSGSVVDPDRLRFDFHWSKALTRPQLDEIEARVNARIRDDLEVTWKNMPINDAMELGAMHLFGDKYGDIVRVVTIGSDGWSRELCGGTHARRTGTIGSFTLVSESSVGTGLRRIEALVGEKSYEFTHSQHMMVSRLADGLNARPDEIEGRVSQLEAKLRESDSKLALIYEQQIESMVPQLVKKGAQDDGPVVAVTQDVGTFGSADALRKAVTDIRAQLGSGRGGGGGGGGRPAAVALAGISSDTGKPVIFVAVNGPAQDSGIKAGDLVRSASVILGGGGGGKPDFAQGGGQDAREIGEALQAVEQQVRSQQVSEA</sequence>
<keyword evidence="6 13" id="KW-0862">Zinc</keyword>
<organism evidence="15 16">
    <name type="scientific">Scardovia wiggsiae F0424</name>
    <dbReference type="NCBI Taxonomy" id="857290"/>
    <lineage>
        <taxon>Bacteria</taxon>
        <taxon>Bacillati</taxon>
        <taxon>Actinomycetota</taxon>
        <taxon>Actinomycetes</taxon>
        <taxon>Bifidobacteriales</taxon>
        <taxon>Bifidobacteriaceae</taxon>
        <taxon>Scardovia</taxon>
    </lineage>
</organism>
<dbReference type="PROSITE" id="PS50860">
    <property type="entry name" value="AA_TRNA_LIGASE_II_ALA"/>
    <property type="match status" value="1"/>
</dbReference>
<keyword evidence="16" id="KW-1185">Reference proteome</keyword>
<keyword evidence="3 13" id="KW-0436">Ligase</keyword>
<evidence type="ECO:0000256" key="2">
    <source>
        <dbReference type="ARBA" id="ARBA00022555"/>
    </source>
</evidence>
<dbReference type="InterPro" id="IPR045864">
    <property type="entry name" value="aa-tRNA-synth_II/BPL/LPL"/>
</dbReference>
<dbReference type="InterPro" id="IPR002318">
    <property type="entry name" value="Ala-tRNA-lgiase_IIc"/>
</dbReference>
<comment type="function">
    <text evidence="11 13">Catalyzes the attachment of alanine to tRNA(Ala) in a two-step reaction: alanine is first activated by ATP to form Ala-AMP and then transferred to the acceptor end of tRNA(Ala). Also edits incorrectly charged Ser-tRNA(Ala) and Gly-tRNA(Ala) via its editing domain.</text>
</comment>
<dbReference type="FunFam" id="3.10.310.40:FF:000001">
    <property type="entry name" value="Alanine--tRNA ligase"/>
    <property type="match status" value="1"/>
</dbReference>
<dbReference type="HAMAP" id="MF_00036_B">
    <property type="entry name" value="Ala_tRNA_synth_B"/>
    <property type="match status" value="1"/>
</dbReference>
<gene>
    <name evidence="13" type="primary">alaS</name>
    <name evidence="15" type="ORF">HMPREF9156_00268</name>
</gene>
<dbReference type="STRING" id="857290.HMPREF9156_00268"/>
<dbReference type="Gene3D" id="3.30.54.20">
    <property type="match status" value="1"/>
</dbReference>
<feature type="binding site" evidence="13">
    <location>
        <position position="583"/>
    </location>
    <ligand>
        <name>Zn(2+)</name>
        <dbReference type="ChEBI" id="CHEBI:29105"/>
    </ligand>
</feature>